<sequence>MGARPEARTPARPGRKRDGSTSTHSPASSPSPQASSRRHCRIPLSSLRHAYCAAAWLLRAPLFPASVYALRLGLLRPTALLHLRAPLTSTCASACLAAGVRAPRHRPLPPRPSDPCPTFHFAGRRTSAPTGIMYFCAPMTDCADMVTDSDSEEWRRGVPGSRELGRGGTLATRMRPGYLRAVPVLNVLENMRTLAVSGSPHSAFAPIASDASHSARTRSSPFSGMTAGSLILPCGPQGVPTLIRRG</sequence>
<accession>A0AAD7EG98</accession>
<evidence type="ECO:0000313" key="3">
    <source>
        <dbReference type="Proteomes" id="UP001218218"/>
    </source>
</evidence>
<protein>
    <submittedName>
        <fullName evidence="2">Uncharacterized protein</fullName>
    </submittedName>
</protein>
<name>A0AAD7EG98_9AGAR</name>
<dbReference type="Proteomes" id="UP001218218">
    <property type="component" value="Unassembled WGS sequence"/>
</dbReference>
<dbReference type="EMBL" id="JARIHO010000051">
    <property type="protein sequence ID" value="KAJ7321233.1"/>
    <property type="molecule type" value="Genomic_DNA"/>
</dbReference>
<evidence type="ECO:0000256" key="1">
    <source>
        <dbReference type="SAM" id="MobiDB-lite"/>
    </source>
</evidence>
<keyword evidence="3" id="KW-1185">Reference proteome</keyword>
<reference evidence="2" key="1">
    <citation type="submission" date="2023-03" db="EMBL/GenBank/DDBJ databases">
        <title>Massive genome expansion in bonnet fungi (Mycena s.s.) driven by repeated elements and novel gene families across ecological guilds.</title>
        <authorList>
            <consortium name="Lawrence Berkeley National Laboratory"/>
            <person name="Harder C.B."/>
            <person name="Miyauchi S."/>
            <person name="Viragh M."/>
            <person name="Kuo A."/>
            <person name="Thoen E."/>
            <person name="Andreopoulos B."/>
            <person name="Lu D."/>
            <person name="Skrede I."/>
            <person name="Drula E."/>
            <person name="Henrissat B."/>
            <person name="Morin E."/>
            <person name="Kohler A."/>
            <person name="Barry K."/>
            <person name="LaButti K."/>
            <person name="Morin E."/>
            <person name="Salamov A."/>
            <person name="Lipzen A."/>
            <person name="Mereny Z."/>
            <person name="Hegedus B."/>
            <person name="Baldrian P."/>
            <person name="Stursova M."/>
            <person name="Weitz H."/>
            <person name="Taylor A."/>
            <person name="Grigoriev I.V."/>
            <person name="Nagy L.G."/>
            <person name="Martin F."/>
            <person name="Kauserud H."/>
        </authorList>
    </citation>
    <scope>NUCLEOTIDE SEQUENCE</scope>
    <source>
        <strain evidence="2">CBHHK002</strain>
    </source>
</reference>
<evidence type="ECO:0000313" key="2">
    <source>
        <dbReference type="EMBL" id="KAJ7321233.1"/>
    </source>
</evidence>
<feature type="region of interest" description="Disordered" evidence="1">
    <location>
        <begin position="1"/>
        <end position="38"/>
    </location>
</feature>
<organism evidence="2 3">
    <name type="scientific">Mycena albidolilacea</name>
    <dbReference type="NCBI Taxonomy" id="1033008"/>
    <lineage>
        <taxon>Eukaryota</taxon>
        <taxon>Fungi</taxon>
        <taxon>Dikarya</taxon>
        <taxon>Basidiomycota</taxon>
        <taxon>Agaricomycotina</taxon>
        <taxon>Agaricomycetes</taxon>
        <taxon>Agaricomycetidae</taxon>
        <taxon>Agaricales</taxon>
        <taxon>Marasmiineae</taxon>
        <taxon>Mycenaceae</taxon>
        <taxon>Mycena</taxon>
    </lineage>
</organism>
<comment type="caution">
    <text evidence="2">The sequence shown here is derived from an EMBL/GenBank/DDBJ whole genome shotgun (WGS) entry which is preliminary data.</text>
</comment>
<proteinExistence type="predicted"/>
<gene>
    <name evidence="2" type="ORF">DFH08DRAFT_970102</name>
</gene>
<dbReference type="AlphaFoldDB" id="A0AAD7EG98"/>
<feature type="compositionally biased region" description="Low complexity" evidence="1">
    <location>
        <begin position="20"/>
        <end position="35"/>
    </location>
</feature>